<gene>
    <name evidence="2" type="ORF">C0081_16990</name>
</gene>
<feature type="domain" description="DUF1868" evidence="1">
    <location>
        <begin position="28"/>
        <end position="141"/>
    </location>
</feature>
<dbReference type="RefSeq" id="WP_101535045.1">
    <property type="nucleotide sequence ID" value="NZ_JBFHIU010000058.1"/>
</dbReference>
<dbReference type="SUPFAM" id="SSF55144">
    <property type="entry name" value="LigT-like"/>
    <property type="match status" value="1"/>
</dbReference>
<comment type="caution">
    <text evidence="2">The sequence shown here is derived from an EMBL/GenBank/DDBJ whole genome shotgun (WGS) entry which is preliminary data.</text>
</comment>
<protein>
    <submittedName>
        <fullName evidence="2">DUF1868 domain-containing protein</fullName>
    </submittedName>
</protein>
<dbReference type="Gene3D" id="3.90.1140.10">
    <property type="entry name" value="Cyclic phosphodiesterase"/>
    <property type="match status" value="1"/>
</dbReference>
<dbReference type="InterPro" id="IPR015069">
    <property type="entry name" value="2H-PEstase_DUF1868"/>
</dbReference>
<evidence type="ECO:0000313" key="2">
    <source>
        <dbReference type="EMBL" id="PLW75804.1"/>
    </source>
</evidence>
<dbReference type="OrthoDB" id="151828at2"/>
<dbReference type="Proteomes" id="UP000234881">
    <property type="component" value="Unassembled WGS sequence"/>
</dbReference>
<keyword evidence="3" id="KW-1185">Reference proteome</keyword>
<dbReference type="EMBL" id="PKUQ01000042">
    <property type="protein sequence ID" value="PLW75804.1"/>
    <property type="molecule type" value="Genomic_DNA"/>
</dbReference>
<proteinExistence type="predicted"/>
<dbReference type="AlphaFoldDB" id="A0A2N5XMU7"/>
<name>A0A2N5XMU7_9HYPH</name>
<sequence>MALQNLPKHLHSFSQTLDTSPLYHLGRRYSSDGVFLPEPGNTVVCHIVKDSMSAEAVIDARRRMQSLPESEKLAYTAVSSLHMTLFQGIIEYRRHLPYWPETITLDTPIDDMTTLFKRRLHDFESPGPFQVEVVGATPNGLEVAGISSQDRAVMKCWRDRFADIFGYRHPDHESYSFHITFAYVLDRFSDDAIEIWQKGLAEIVENLQECAPVIELEPPAFCSFNDMNHFEKLQVFE</sequence>
<dbReference type="Pfam" id="PF08975">
    <property type="entry name" value="2H-phosphodiest"/>
    <property type="match status" value="1"/>
</dbReference>
<organism evidence="2 3">
    <name type="scientific">Cohaesibacter celericrescens</name>
    <dbReference type="NCBI Taxonomy" id="2067669"/>
    <lineage>
        <taxon>Bacteria</taxon>
        <taxon>Pseudomonadati</taxon>
        <taxon>Pseudomonadota</taxon>
        <taxon>Alphaproteobacteria</taxon>
        <taxon>Hyphomicrobiales</taxon>
        <taxon>Cohaesibacteraceae</taxon>
    </lineage>
</organism>
<reference evidence="2 3" key="1">
    <citation type="submission" date="2018-01" db="EMBL/GenBank/DDBJ databases">
        <title>The draft genome sequence of Cohaesibacter sp. H1304.</title>
        <authorList>
            <person name="Wang N.-N."/>
            <person name="Du Z.-J."/>
        </authorList>
    </citation>
    <scope>NUCLEOTIDE SEQUENCE [LARGE SCALE GENOMIC DNA]</scope>
    <source>
        <strain evidence="2 3">H1304</strain>
    </source>
</reference>
<evidence type="ECO:0000313" key="3">
    <source>
        <dbReference type="Proteomes" id="UP000234881"/>
    </source>
</evidence>
<evidence type="ECO:0000259" key="1">
    <source>
        <dbReference type="Pfam" id="PF08975"/>
    </source>
</evidence>
<accession>A0A2N5XMU7</accession>
<dbReference type="InterPro" id="IPR009097">
    <property type="entry name" value="Cyclic_Pdiesterase"/>
</dbReference>